<name>A0A194PVA6_PAPXU</name>
<proteinExistence type="predicted"/>
<dbReference type="STRING" id="66420.A0A194PVA6"/>
<evidence type="ECO:0000313" key="4">
    <source>
        <dbReference type="Proteomes" id="UP000053268"/>
    </source>
</evidence>
<dbReference type="AlphaFoldDB" id="A0A194PVA6"/>
<evidence type="ECO:0000256" key="1">
    <source>
        <dbReference type="SAM" id="Coils"/>
    </source>
</evidence>
<feature type="coiled-coil region" evidence="1">
    <location>
        <begin position="26"/>
        <end position="114"/>
    </location>
</feature>
<sequence>MRERERERKNVSSRWELLKESEVYFASELESSYEQLKREYEQSEEYWAGKVEEEREACGEELRAADERLAELVARIAEYERQFTRAPLPAIEERAALEHQVTALEDEFAAYRRDAEARRAAAGGAAGGRRPAREGPVPGELPAGAPAEAALTSLASPCLSPPLPASPRRRDSGAAAVRPVCDAARRGAGCCTTLCV</sequence>
<feature type="compositionally biased region" description="Low complexity" evidence="2">
    <location>
        <begin position="134"/>
        <end position="158"/>
    </location>
</feature>
<dbReference type="Proteomes" id="UP000053268">
    <property type="component" value="Unassembled WGS sequence"/>
</dbReference>
<gene>
    <name evidence="3" type="ORF">RR46_05048</name>
</gene>
<dbReference type="EMBL" id="KQ459592">
    <property type="protein sequence ID" value="KPI96923.1"/>
    <property type="molecule type" value="Genomic_DNA"/>
</dbReference>
<keyword evidence="4" id="KW-1185">Reference proteome</keyword>
<protein>
    <submittedName>
        <fullName evidence="3">Blastoderm-specific protein 25D</fullName>
    </submittedName>
</protein>
<evidence type="ECO:0000256" key="2">
    <source>
        <dbReference type="SAM" id="MobiDB-lite"/>
    </source>
</evidence>
<organism evidence="3 4">
    <name type="scientific">Papilio xuthus</name>
    <name type="common">Asian swallowtail butterfly</name>
    <dbReference type="NCBI Taxonomy" id="66420"/>
    <lineage>
        <taxon>Eukaryota</taxon>
        <taxon>Metazoa</taxon>
        <taxon>Ecdysozoa</taxon>
        <taxon>Arthropoda</taxon>
        <taxon>Hexapoda</taxon>
        <taxon>Insecta</taxon>
        <taxon>Pterygota</taxon>
        <taxon>Neoptera</taxon>
        <taxon>Endopterygota</taxon>
        <taxon>Lepidoptera</taxon>
        <taxon>Glossata</taxon>
        <taxon>Ditrysia</taxon>
        <taxon>Papilionoidea</taxon>
        <taxon>Papilionidae</taxon>
        <taxon>Papilioninae</taxon>
        <taxon>Papilio</taxon>
    </lineage>
</organism>
<keyword evidence="1" id="KW-0175">Coiled coil</keyword>
<feature type="region of interest" description="Disordered" evidence="2">
    <location>
        <begin position="120"/>
        <end position="176"/>
    </location>
</feature>
<reference evidence="3 4" key="1">
    <citation type="journal article" date="2015" name="Nat. Commun.">
        <title>Outbred genome sequencing and CRISPR/Cas9 gene editing in butterflies.</title>
        <authorList>
            <person name="Li X."/>
            <person name="Fan D."/>
            <person name="Zhang W."/>
            <person name="Liu G."/>
            <person name="Zhang L."/>
            <person name="Zhao L."/>
            <person name="Fang X."/>
            <person name="Chen L."/>
            <person name="Dong Y."/>
            <person name="Chen Y."/>
            <person name="Ding Y."/>
            <person name="Zhao R."/>
            <person name="Feng M."/>
            <person name="Zhu Y."/>
            <person name="Feng Y."/>
            <person name="Jiang X."/>
            <person name="Zhu D."/>
            <person name="Xiang H."/>
            <person name="Feng X."/>
            <person name="Li S."/>
            <person name="Wang J."/>
            <person name="Zhang G."/>
            <person name="Kronforst M.R."/>
            <person name="Wang W."/>
        </authorList>
    </citation>
    <scope>NUCLEOTIDE SEQUENCE [LARGE SCALE GENOMIC DNA]</scope>
    <source>
        <strain evidence="3">Ya'a_city_454_Px</strain>
        <tissue evidence="3">Whole body</tissue>
    </source>
</reference>
<evidence type="ECO:0000313" key="3">
    <source>
        <dbReference type="EMBL" id="KPI96923.1"/>
    </source>
</evidence>
<accession>A0A194PVA6</accession>